<accession>A0A1E3VPJ3</accession>
<dbReference type="NCBIfam" id="TIGR01783">
    <property type="entry name" value="TonB-siderophor"/>
    <property type="match status" value="1"/>
</dbReference>
<evidence type="ECO:0000256" key="5">
    <source>
        <dbReference type="ARBA" id="ARBA00022496"/>
    </source>
</evidence>
<dbReference type="GO" id="GO:0038023">
    <property type="term" value="F:signaling receptor activity"/>
    <property type="evidence" value="ECO:0007669"/>
    <property type="project" value="InterPro"/>
</dbReference>
<dbReference type="InterPro" id="IPR010105">
    <property type="entry name" value="TonB_sidphr_rcpt"/>
</dbReference>
<keyword evidence="8" id="KW-0408">Iron</keyword>
<evidence type="ECO:0000256" key="7">
    <source>
        <dbReference type="ARBA" id="ARBA00022729"/>
    </source>
</evidence>
<evidence type="ECO:0000256" key="6">
    <source>
        <dbReference type="ARBA" id="ARBA00022692"/>
    </source>
</evidence>
<comment type="caution">
    <text evidence="19">The sequence shown here is derived from an EMBL/GenBank/DDBJ whole genome shotgun (WGS) entry which is preliminary data.</text>
</comment>
<dbReference type="CDD" id="cd01347">
    <property type="entry name" value="ligand_gated_channel"/>
    <property type="match status" value="1"/>
</dbReference>
<feature type="region of interest" description="Disordered" evidence="16">
    <location>
        <begin position="1"/>
        <end position="123"/>
    </location>
</feature>
<feature type="domain" description="TonB-dependent receptor-like beta-barrel" evidence="17">
    <location>
        <begin position="348"/>
        <end position="602"/>
    </location>
</feature>
<keyword evidence="7" id="KW-0732">Signal</keyword>
<feature type="compositionally biased region" description="Gly residues" evidence="16">
    <location>
        <begin position="92"/>
        <end position="101"/>
    </location>
</feature>
<evidence type="ECO:0000256" key="13">
    <source>
        <dbReference type="ARBA" id="ARBA00023237"/>
    </source>
</evidence>
<dbReference type="InterPro" id="IPR036942">
    <property type="entry name" value="Beta-barrel_TonB_sf"/>
</dbReference>
<dbReference type="PANTHER" id="PTHR32552:SF68">
    <property type="entry name" value="FERRICHROME OUTER MEMBRANE TRANSPORTER_PHAGE RECEPTOR"/>
    <property type="match status" value="1"/>
</dbReference>
<dbReference type="PROSITE" id="PS52016">
    <property type="entry name" value="TONB_DEPENDENT_REC_3"/>
    <property type="match status" value="1"/>
</dbReference>
<keyword evidence="5" id="KW-0410">Iron transport</keyword>
<dbReference type="Proteomes" id="UP000095042">
    <property type="component" value="Unassembled WGS sequence"/>
</dbReference>
<dbReference type="GO" id="GO:0009279">
    <property type="term" value="C:cell outer membrane"/>
    <property type="evidence" value="ECO:0007669"/>
    <property type="project" value="UniProtKB-SubCell"/>
</dbReference>
<evidence type="ECO:0000256" key="16">
    <source>
        <dbReference type="SAM" id="MobiDB-lite"/>
    </source>
</evidence>
<evidence type="ECO:0000256" key="4">
    <source>
        <dbReference type="ARBA" id="ARBA00022452"/>
    </source>
</evidence>
<dbReference type="GO" id="GO:0015891">
    <property type="term" value="P:siderophore transport"/>
    <property type="evidence" value="ECO:0007669"/>
    <property type="project" value="InterPro"/>
</dbReference>
<comment type="similarity">
    <text evidence="2 14 15">Belongs to the TonB-dependent receptor family.</text>
</comment>
<dbReference type="Gene3D" id="2.170.130.10">
    <property type="entry name" value="TonB-dependent receptor, plug domain"/>
    <property type="match status" value="1"/>
</dbReference>
<evidence type="ECO:0000256" key="11">
    <source>
        <dbReference type="ARBA" id="ARBA00023136"/>
    </source>
</evidence>
<evidence type="ECO:0000259" key="17">
    <source>
        <dbReference type="Pfam" id="PF00593"/>
    </source>
</evidence>
<keyword evidence="13 14" id="KW-0998">Cell outer membrane</keyword>
<proteinExistence type="inferred from homology"/>
<feature type="compositionally biased region" description="Low complexity" evidence="16">
    <location>
        <begin position="599"/>
        <end position="610"/>
    </location>
</feature>
<dbReference type="SUPFAM" id="SSF56935">
    <property type="entry name" value="Porins"/>
    <property type="match status" value="1"/>
</dbReference>
<evidence type="ECO:0000256" key="12">
    <source>
        <dbReference type="ARBA" id="ARBA00023170"/>
    </source>
</evidence>
<dbReference type="EMBL" id="LPWD01000464">
    <property type="protein sequence ID" value="ODR95457.1"/>
    <property type="molecule type" value="Genomic_DNA"/>
</dbReference>
<dbReference type="Gene3D" id="2.40.170.20">
    <property type="entry name" value="TonB-dependent receptor, beta-barrel domain"/>
    <property type="match status" value="1"/>
</dbReference>
<keyword evidence="12" id="KW-0675">Receptor</keyword>
<sequence length="610" mass="66268">MVAVDSATAQEAQPPEEAPQTGASGAEPVTGTQDASAEDAAATSEDNPDKLPPIEVTQPAVKEPAQGETAEESAPQVAAVRPAPSRSRSYTGTGGTEGLAGLGESDGQDTGDGTGESAWGPVDGFVATRTASGMKTDTPIIEVPQSVSVITADRIEQLGANTLPEALGYTAGVRPSTYGSDSRYDWLSIRGFDAYYPGIYFDGLFARNNNTWAAWKVEPYGAERIEVLKGPSSVLYGQMNPGGTVNVITKRPTEETFYEAGVQIGNFGRVQPFFDFGGPATESNKVLYRVTGLGLKTDTQVENVSVDTLYFAPALTLKPTTDTTLTILAHYLERETGVMSNFLPPEGMILPNKNGRISPSFHSGDPNFDSFEPTQKAVSYFLEHQVNETWQLRQNARYGMIDLEYDSLYGTGLDPFDPTQRLMGRRAFFSDENVDQFVIDNQAEANFFTGPIEHTMLFGVDYQWNHFDQTSGDGLSTPIDMFSPSYGGLFRRPPLFNDSDTDLTQTGLYAQEQAKLWDRLVLVAGGRYDWAEVKIDDHLFGTNSEQKDEAFSWRTGAVYVTPSGFAPYVSYSTSFLPVSGFDPFTGNPFDPETGQQYEAASSFSPPAARA</sequence>
<evidence type="ECO:0000256" key="14">
    <source>
        <dbReference type="PROSITE-ProRule" id="PRU01360"/>
    </source>
</evidence>
<keyword evidence="10 15" id="KW-0798">TonB box</keyword>
<dbReference type="PANTHER" id="PTHR32552">
    <property type="entry name" value="FERRICHROME IRON RECEPTOR-RELATED"/>
    <property type="match status" value="1"/>
</dbReference>
<keyword evidence="9" id="KW-0406">Ion transport</keyword>
<dbReference type="InterPro" id="IPR000531">
    <property type="entry name" value="Beta-barrel_TonB"/>
</dbReference>
<evidence type="ECO:0000256" key="15">
    <source>
        <dbReference type="RuleBase" id="RU003357"/>
    </source>
</evidence>
<dbReference type="InterPro" id="IPR012910">
    <property type="entry name" value="Plug_dom"/>
</dbReference>
<comment type="subcellular location">
    <subcellularLocation>
        <location evidence="1 14">Cell outer membrane</location>
        <topology evidence="1 14">Multi-pass membrane protein</topology>
    </subcellularLocation>
</comment>
<keyword evidence="6 14" id="KW-0812">Transmembrane</keyword>
<dbReference type="GO" id="GO:0015344">
    <property type="term" value="F:siderophore uptake transmembrane transporter activity"/>
    <property type="evidence" value="ECO:0007669"/>
    <property type="project" value="TreeGrafter"/>
</dbReference>
<name>A0A1E3VPJ3_9HYPH</name>
<keyword evidence="4 14" id="KW-1134">Transmembrane beta strand</keyword>
<evidence type="ECO:0000256" key="8">
    <source>
        <dbReference type="ARBA" id="ARBA00023004"/>
    </source>
</evidence>
<evidence type="ECO:0000256" key="2">
    <source>
        <dbReference type="ARBA" id="ARBA00009810"/>
    </source>
</evidence>
<feature type="compositionally biased region" description="Low complexity" evidence="16">
    <location>
        <begin position="9"/>
        <end position="20"/>
    </location>
</feature>
<dbReference type="Pfam" id="PF00593">
    <property type="entry name" value="TonB_dep_Rec_b-barrel"/>
    <property type="match status" value="1"/>
</dbReference>
<dbReference type="FunFam" id="2.170.130.10:FF:000001">
    <property type="entry name" value="Catecholate siderophore TonB-dependent receptor"/>
    <property type="match status" value="1"/>
</dbReference>
<evidence type="ECO:0000256" key="10">
    <source>
        <dbReference type="ARBA" id="ARBA00023077"/>
    </source>
</evidence>
<evidence type="ECO:0000256" key="1">
    <source>
        <dbReference type="ARBA" id="ARBA00004571"/>
    </source>
</evidence>
<evidence type="ECO:0000259" key="18">
    <source>
        <dbReference type="Pfam" id="PF07715"/>
    </source>
</evidence>
<dbReference type="AlphaFoldDB" id="A0A1E3VPJ3"/>
<feature type="compositionally biased region" description="Low complexity" evidence="16">
    <location>
        <begin position="34"/>
        <end position="45"/>
    </location>
</feature>
<reference evidence="19 20" key="1">
    <citation type="journal article" date="2016" name="Environ. Microbiol.">
        <title>New Methyloceanibacter diversity from North Sea sediments includes methanotroph containing solely the soluble methane monooxygenase.</title>
        <authorList>
            <person name="Vekeman B."/>
            <person name="Kerckhof F.M."/>
            <person name="Cremers G."/>
            <person name="de Vos P."/>
            <person name="Vandamme P."/>
            <person name="Boon N."/>
            <person name="Op den Camp H.J."/>
            <person name="Heylen K."/>
        </authorList>
    </citation>
    <scope>NUCLEOTIDE SEQUENCE [LARGE SCALE GENOMIC DNA]</scope>
    <source>
        <strain evidence="19 20">R-67177</strain>
    </source>
</reference>
<evidence type="ECO:0008006" key="21">
    <source>
        <dbReference type="Google" id="ProtNLM"/>
    </source>
</evidence>
<evidence type="ECO:0000313" key="19">
    <source>
        <dbReference type="EMBL" id="ODR95457.1"/>
    </source>
</evidence>
<organism evidence="19 20">
    <name type="scientific">Methyloceanibacter marginalis</name>
    <dbReference type="NCBI Taxonomy" id="1774971"/>
    <lineage>
        <taxon>Bacteria</taxon>
        <taxon>Pseudomonadati</taxon>
        <taxon>Pseudomonadota</taxon>
        <taxon>Alphaproteobacteria</taxon>
        <taxon>Hyphomicrobiales</taxon>
        <taxon>Hyphomicrobiaceae</taxon>
        <taxon>Methyloceanibacter</taxon>
    </lineage>
</organism>
<keyword evidence="3 14" id="KW-0813">Transport</keyword>
<dbReference type="InterPro" id="IPR037066">
    <property type="entry name" value="Plug_dom_sf"/>
</dbReference>
<keyword evidence="11 14" id="KW-0472">Membrane</keyword>
<evidence type="ECO:0000313" key="20">
    <source>
        <dbReference type="Proteomes" id="UP000095042"/>
    </source>
</evidence>
<evidence type="ECO:0000256" key="3">
    <source>
        <dbReference type="ARBA" id="ARBA00022448"/>
    </source>
</evidence>
<keyword evidence="20" id="KW-1185">Reference proteome</keyword>
<protein>
    <recommendedName>
        <fullName evidence="21">TonB-dependent receptor plug domain-containing protein</fullName>
    </recommendedName>
</protein>
<gene>
    <name evidence="19" type="ORF">AUC71_04800</name>
</gene>
<evidence type="ECO:0000256" key="9">
    <source>
        <dbReference type="ARBA" id="ARBA00023065"/>
    </source>
</evidence>
<dbReference type="InterPro" id="IPR039426">
    <property type="entry name" value="TonB-dep_rcpt-like"/>
</dbReference>
<feature type="region of interest" description="Disordered" evidence="16">
    <location>
        <begin position="587"/>
        <end position="610"/>
    </location>
</feature>
<dbReference type="Pfam" id="PF07715">
    <property type="entry name" value="Plug"/>
    <property type="match status" value="1"/>
</dbReference>
<feature type="domain" description="TonB-dependent receptor plug" evidence="18">
    <location>
        <begin position="140"/>
        <end position="244"/>
    </location>
</feature>